<dbReference type="InterPro" id="IPR019292">
    <property type="entry name" value="McrC"/>
</dbReference>
<dbReference type="KEGG" id="vbl:L21SP4_00679"/>
<name>A0A0G3ECC6_9BACT</name>
<reference evidence="1 2" key="2">
    <citation type="journal article" date="2016" name="ISME J.">
        <title>Characterization of the first cultured representative of Verrucomicrobia subdivision 5 indicates the proposal of a novel phylum.</title>
        <authorList>
            <person name="Spring S."/>
            <person name="Bunk B."/>
            <person name="Sproer C."/>
            <person name="Schumann P."/>
            <person name="Rohde M."/>
            <person name="Tindall B.J."/>
            <person name="Klenk H.P."/>
        </authorList>
    </citation>
    <scope>NUCLEOTIDE SEQUENCE [LARGE SCALE GENOMIC DNA]</scope>
    <source>
        <strain evidence="1 2">L21-Fru-AB</strain>
    </source>
</reference>
<gene>
    <name evidence="1" type="ORF">L21SP4_00679</name>
</gene>
<dbReference type="PANTHER" id="PTHR38733">
    <property type="entry name" value="PROTEIN MCRC"/>
    <property type="match status" value="1"/>
</dbReference>
<dbReference type="GO" id="GO:0009307">
    <property type="term" value="P:DNA restriction-modification system"/>
    <property type="evidence" value="ECO:0007669"/>
    <property type="project" value="InterPro"/>
</dbReference>
<protein>
    <submittedName>
        <fullName evidence="1">5-methylcytosine-specific restriction enzyme subunit McrC</fullName>
    </submittedName>
</protein>
<dbReference type="PANTHER" id="PTHR38733:SF1">
    <property type="entry name" value="TYPE IV METHYL-DIRECTED RESTRICTION ENZYME ECOKMCRBC"/>
    <property type="match status" value="1"/>
</dbReference>
<dbReference type="EMBL" id="CP010904">
    <property type="protein sequence ID" value="AKJ63948.1"/>
    <property type="molecule type" value="Genomic_DNA"/>
</dbReference>
<dbReference type="PIRSF" id="PIRSF003109">
    <property type="entry name" value="McrC"/>
    <property type="match status" value="1"/>
</dbReference>
<dbReference type="Pfam" id="PF10117">
    <property type="entry name" value="McrBC"/>
    <property type="match status" value="1"/>
</dbReference>
<keyword evidence="2" id="KW-1185">Reference proteome</keyword>
<dbReference type="NCBIfam" id="NF007277">
    <property type="entry name" value="PRK09736.1"/>
    <property type="match status" value="1"/>
</dbReference>
<reference evidence="2" key="1">
    <citation type="submission" date="2015-02" db="EMBL/GenBank/DDBJ databases">
        <title>Description and complete genome sequence of the first cultured representative of the subdivision 5 of the Verrucomicrobia phylum.</title>
        <authorList>
            <person name="Spring S."/>
            <person name="Bunk B."/>
            <person name="Sproer C."/>
            <person name="Klenk H.-P."/>
        </authorList>
    </citation>
    <scope>NUCLEOTIDE SEQUENCE [LARGE SCALE GENOMIC DNA]</scope>
    <source>
        <strain evidence="2">L21-Fru-AB</strain>
    </source>
</reference>
<evidence type="ECO:0000313" key="2">
    <source>
        <dbReference type="Proteomes" id="UP000035268"/>
    </source>
</evidence>
<proteinExistence type="predicted"/>
<dbReference type="RefSeq" id="WP_074041377.1">
    <property type="nucleotide sequence ID" value="NZ_CP010904.1"/>
</dbReference>
<dbReference type="OrthoDB" id="5500856at2"/>
<dbReference type="InterPro" id="IPR014407">
    <property type="entry name" value="McrC_bac"/>
</dbReference>
<sequence>MSTVAATLPKPNTALKESGYIGRIPVRNLWLLMLYASDLFRQLDEVSQVAVEDNPDDIPDLVAEILSTQVEQRIKRNLSFGYQTRETTLNRVRGRIDLLKTEHHRLLDKGKVFCRFDELTVDTPRNRFVRSALEEISKLVKRQSLGHRCRSIANSLRRMGVVGEKPGHAEVSIDRFGRHDAIDRKMVAAAHLAFNLALPTESAGTKYLSLPDREITWIRKLYEKGIAGFYDVTLSGQGWRIEAGKSIGWAVEQKSSGIDKIFPSMRTDITLNHEISGRRVIIDTKFNSIVTKGWYRDETLRSGYIYQIYTYLRSQEGLGDPLADKATGILLHPSIGSMLNESVSIQGHEIRFATVDLSAETKMIRHQLWQVLEASHED</sequence>
<accession>A0A0G3ECC6</accession>
<dbReference type="AlphaFoldDB" id="A0A0G3ECC6"/>
<dbReference type="STRING" id="1307763.L21SP4_00679"/>
<dbReference type="REBASE" id="113556">
    <property type="entry name" value="Kgl21McrBCP"/>
</dbReference>
<evidence type="ECO:0000313" key="1">
    <source>
        <dbReference type="EMBL" id="AKJ63948.1"/>
    </source>
</evidence>
<organism evidence="1 2">
    <name type="scientific">Kiritimatiella glycovorans</name>
    <dbReference type="NCBI Taxonomy" id="1307763"/>
    <lineage>
        <taxon>Bacteria</taxon>
        <taxon>Pseudomonadati</taxon>
        <taxon>Kiritimatiellota</taxon>
        <taxon>Kiritimatiellia</taxon>
        <taxon>Kiritimatiellales</taxon>
        <taxon>Kiritimatiellaceae</taxon>
        <taxon>Kiritimatiella</taxon>
    </lineage>
</organism>
<dbReference type="Proteomes" id="UP000035268">
    <property type="component" value="Chromosome"/>
</dbReference>
<dbReference type="PATRIC" id="fig|1609981.3.peg.709"/>